<feature type="domain" description="HTH araC/xylS-type" evidence="5">
    <location>
        <begin position="191"/>
        <end position="289"/>
    </location>
</feature>
<dbReference type="InterPro" id="IPR003313">
    <property type="entry name" value="AraC-bd"/>
</dbReference>
<keyword evidence="7" id="KW-1185">Reference proteome</keyword>
<evidence type="ECO:0000256" key="2">
    <source>
        <dbReference type="ARBA" id="ARBA00023125"/>
    </source>
</evidence>
<sequence length="311" mass="35449">MGYPKYDLREELTVRQLVTFVYKEFPVHFRSRGESHDFWEFVYVDKGKVEIEVGTGREILQQGDMIFYTPNEFHVGHALDGTAPNLLIVSFVCDSPAMRFFEGKTFRLKEGERQLLSCLLQEGREAFDPPVDSPLMSLPRRNRFASFGSEQVIRNYLEILLIQLIRTGERGGSARKPFKTVLSNENKALAEQIIAYMREHLSEELSIDKLCSQFQIGRTRLITLFKEETGGGAMACFGKQKIEQAKSWIREEKLNMTEIGERLGYSSIHSFSRSFKQAVGMTPTEYARSVHARSVRGTKTARPADQAAVEG</sequence>
<evidence type="ECO:0000256" key="3">
    <source>
        <dbReference type="ARBA" id="ARBA00023163"/>
    </source>
</evidence>
<dbReference type="Proteomes" id="UP001597120">
    <property type="component" value="Unassembled WGS sequence"/>
</dbReference>
<dbReference type="EMBL" id="JBHTIU010000016">
    <property type="protein sequence ID" value="MFD0868584.1"/>
    <property type="molecule type" value="Genomic_DNA"/>
</dbReference>
<gene>
    <name evidence="6" type="ORF">ACFQ03_05440</name>
</gene>
<organism evidence="6 7">
    <name type="scientific">Paenibacillus residui</name>
    <dbReference type="NCBI Taxonomy" id="629724"/>
    <lineage>
        <taxon>Bacteria</taxon>
        <taxon>Bacillati</taxon>
        <taxon>Bacillota</taxon>
        <taxon>Bacilli</taxon>
        <taxon>Bacillales</taxon>
        <taxon>Paenibacillaceae</taxon>
        <taxon>Paenibacillus</taxon>
    </lineage>
</organism>
<dbReference type="Gene3D" id="1.10.10.60">
    <property type="entry name" value="Homeodomain-like"/>
    <property type="match status" value="1"/>
</dbReference>
<dbReference type="InterPro" id="IPR037923">
    <property type="entry name" value="HTH-like"/>
</dbReference>
<dbReference type="Pfam" id="PF12833">
    <property type="entry name" value="HTH_18"/>
    <property type="match status" value="1"/>
</dbReference>
<evidence type="ECO:0000259" key="5">
    <source>
        <dbReference type="PROSITE" id="PS01124"/>
    </source>
</evidence>
<dbReference type="InterPro" id="IPR018062">
    <property type="entry name" value="HTH_AraC-typ_CS"/>
</dbReference>
<evidence type="ECO:0000313" key="6">
    <source>
        <dbReference type="EMBL" id="MFD0868584.1"/>
    </source>
</evidence>
<dbReference type="Gene3D" id="2.60.120.10">
    <property type="entry name" value="Jelly Rolls"/>
    <property type="match status" value="1"/>
</dbReference>
<evidence type="ECO:0000256" key="1">
    <source>
        <dbReference type="ARBA" id="ARBA00023015"/>
    </source>
</evidence>
<dbReference type="InterPro" id="IPR014710">
    <property type="entry name" value="RmlC-like_jellyroll"/>
</dbReference>
<evidence type="ECO:0000313" key="7">
    <source>
        <dbReference type="Proteomes" id="UP001597120"/>
    </source>
</evidence>
<comment type="caution">
    <text evidence="6">The sequence shown here is derived from an EMBL/GenBank/DDBJ whole genome shotgun (WGS) entry which is preliminary data.</text>
</comment>
<dbReference type="SUPFAM" id="SSF46689">
    <property type="entry name" value="Homeodomain-like"/>
    <property type="match status" value="1"/>
</dbReference>
<protein>
    <submittedName>
        <fullName evidence="6">AraC family transcriptional regulator</fullName>
    </submittedName>
</protein>
<accession>A0ABW3D7A1</accession>
<dbReference type="PRINTS" id="PR00032">
    <property type="entry name" value="HTHARAC"/>
</dbReference>
<dbReference type="PANTHER" id="PTHR43280:SF2">
    <property type="entry name" value="HTH-TYPE TRANSCRIPTIONAL REGULATOR EXSA"/>
    <property type="match status" value="1"/>
</dbReference>
<dbReference type="PANTHER" id="PTHR43280">
    <property type="entry name" value="ARAC-FAMILY TRANSCRIPTIONAL REGULATOR"/>
    <property type="match status" value="1"/>
</dbReference>
<dbReference type="PROSITE" id="PS01124">
    <property type="entry name" value="HTH_ARAC_FAMILY_2"/>
    <property type="match status" value="1"/>
</dbReference>
<dbReference type="Pfam" id="PF02311">
    <property type="entry name" value="AraC_binding"/>
    <property type="match status" value="1"/>
</dbReference>
<name>A0ABW3D7A1_9BACL</name>
<dbReference type="SUPFAM" id="SSF51215">
    <property type="entry name" value="Regulatory protein AraC"/>
    <property type="match status" value="1"/>
</dbReference>
<keyword evidence="2" id="KW-0238">DNA-binding</keyword>
<keyword evidence="3" id="KW-0804">Transcription</keyword>
<dbReference type="RefSeq" id="WP_379286625.1">
    <property type="nucleotide sequence ID" value="NZ_JBHTIU010000016.1"/>
</dbReference>
<dbReference type="InterPro" id="IPR020449">
    <property type="entry name" value="Tscrpt_reg_AraC-type_HTH"/>
</dbReference>
<dbReference type="InterPro" id="IPR018060">
    <property type="entry name" value="HTH_AraC"/>
</dbReference>
<dbReference type="InterPro" id="IPR009057">
    <property type="entry name" value="Homeodomain-like_sf"/>
</dbReference>
<feature type="region of interest" description="Disordered" evidence="4">
    <location>
        <begin position="290"/>
        <end position="311"/>
    </location>
</feature>
<evidence type="ECO:0000256" key="4">
    <source>
        <dbReference type="SAM" id="MobiDB-lite"/>
    </source>
</evidence>
<dbReference type="SMART" id="SM00342">
    <property type="entry name" value="HTH_ARAC"/>
    <property type="match status" value="1"/>
</dbReference>
<dbReference type="PROSITE" id="PS00041">
    <property type="entry name" value="HTH_ARAC_FAMILY_1"/>
    <property type="match status" value="1"/>
</dbReference>
<proteinExistence type="predicted"/>
<keyword evidence="1" id="KW-0805">Transcription regulation</keyword>
<reference evidence="7" key="1">
    <citation type="journal article" date="2019" name="Int. J. Syst. Evol. Microbiol.">
        <title>The Global Catalogue of Microorganisms (GCM) 10K type strain sequencing project: providing services to taxonomists for standard genome sequencing and annotation.</title>
        <authorList>
            <consortium name="The Broad Institute Genomics Platform"/>
            <consortium name="The Broad Institute Genome Sequencing Center for Infectious Disease"/>
            <person name="Wu L."/>
            <person name="Ma J."/>
        </authorList>
    </citation>
    <scope>NUCLEOTIDE SEQUENCE [LARGE SCALE GENOMIC DNA]</scope>
    <source>
        <strain evidence="7">CCUG 57263</strain>
    </source>
</reference>